<accession>A0A6D2LBX8</accession>
<dbReference type="EMBL" id="CACVBM020001673">
    <property type="protein sequence ID" value="CAA7057173.1"/>
    <property type="molecule type" value="Genomic_DNA"/>
</dbReference>
<comment type="caution">
    <text evidence="3">The sequence shown here is derived from an EMBL/GenBank/DDBJ whole genome shotgun (WGS) entry which is preliminary data.</text>
</comment>
<reference evidence="3" key="1">
    <citation type="submission" date="2020-01" db="EMBL/GenBank/DDBJ databases">
        <authorList>
            <person name="Mishra B."/>
        </authorList>
    </citation>
    <scope>NUCLEOTIDE SEQUENCE [LARGE SCALE GENOMIC DNA]</scope>
</reference>
<dbReference type="InterPro" id="IPR002487">
    <property type="entry name" value="TF_Kbox"/>
</dbReference>
<gene>
    <name evidence="3" type="ORF">MERR_LOCUS44409</name>
</gene>
<organism evidence="3 4">
    <name type="scientific">Microthlaspi erraticum</name>
    <dbReference type="NCBI Taxonomy" id="1685480"/>
    <lineage>
        <taxon>Eukaryota</taxon>
        <taxon>Viridiplantae</taxon>
        <taxon>Streptophyta</taxon>
        <taxon>Embryophyta</taxon>
        <taxon>Tracheophyta</taxon>
        <taxon>Spermatophyta</taxon>
        <taxon>Magnoliopsida</taxon>
        <taxon>eudicotyledons</taxon>
        <taxon>Gunneridae</taxon>
        <taxon>Pentapetalae</taxon>
        <taxon>rosids</taxon>
        <taxon>malvids</taxon>
        <taxon>Brassicales</taxon>
        <taxon>Brassicaceae</taxon>
        <taxon>Coluteocarpeae</taxon>
        <taxon>Microthlaspi</taxon>
    </lineage>
</organism>
<keyword evidence="1" id="KW-0175">Coiled coil</keyword>
<dbReference type="Proteomes" id="UP000467841">
    <property type="component" value="Unassembled WGS sequence"/>
</dbReference>
<evidence type="ECO:0000313" key="4">
    <source>
        <dbReference type="Proteomes" id="UP000467841"/>
    </source>
</evidence>
<dbReference type="AlphaFoldDB" id="A0A6D2LBX8"/>
<protein>
    <recommendedName>
        <fullName evidence="2">K-box domain-containing protein</fullName>
    </recommendedName>
</protein>
<dbReference type="GO" id="GO:0003700">
    <property type="term" value="F:DNA-binding transcription factor activity"/>
    <property type="evidence" value="ECO:0007669"/>
    <property type="project" value="InterPro"/>
</dbReference>
<feature type="coiled-coil region" evidence="1">
    <location>
        <begin position="78"/>
        <end position="146"/>
    </location>
</feature>
<evidence type="ECO:0000313" key="3">
    <source>
        <dbReference type="EMBL" id="CAA7057173.1"/>
    </source>
</evidence>
<dbReference type="GO" id="GO:0005634">
    <property type="term" value="C:nucleus"/>
    <property type="evidence" value="ECO:0007669"/>
    <property type="project" value="InterPro"/>
</dbReference>
<feature type="domain" description="K-box" evidence="2">
    <location>
        <begin position="83"/>
        <end position="133"/>
    </location>
</feature>
<proteinExistence type="predicted"/>
<dbReference type="Pfam" id="PF01486">
    <property type="entry name" value="K-box"/>
    <property type="match status" value="1"/>
</dbReference>
<evidence type="ECO:0000259" key="2">
    <source>
        <dbReference type="Pfam" id="PF01486"/>
    </source>
</evidence>
<evidence type="ECO:0000256" key="1">
    <source>
        <dbReference type="SAM" id="Coils"/>
    </source>
</evidence>
<keyword evidence="4" id="KW-1185">Reference proteome</keyword>
<sequence>MNVGETSTPSSGQSLQKHEDLLRKADKLRSKIDGLHVSEQLLQKQKEYDALLLKAAEVLREIDGLTYAQQWFLKPEDHDALLLKARKLRRELDDLQTLNDRMCGEGVEAMTLTDLRSLQGQLQQGLDSVRVQLALKTRELEEFERSVVKQELGEEEDTHTPAGKQLIRTKRQYALLAQKRLTRSRTLIRKLARRLRTRGETTSHWDDSETLIRAFSYMENEIPRLVMLNRRMVGEEIESLDYSELIFLRKEINHAMVCTCSCIVKKLMSK</sequence>
<name>A0A6D2LBX8_9BRAS</name>